<reference evidence="5" key="1">
    <citation type="submission" date="2023-03" db="EMBL/GenBank/DDBJ databases">
        <title>Massive genome expansion in bonnet fungi (Mycena s.s.) driven by repeated elements and novel gene families across ecological guilds.</title>
        <authorList>
            <consortium name="Lawrence Berkeley National Laboratory"/>
            <person name="Harder C.B."/>
            <person name="Miyauchi S."/>
            <person name="Viragh M."/>
            <person name="Kuo A."/>
            <person name="Thoen E."/>
            <person name="Andreopoulos B."/>
            <person name="Lu D."/>
            <person name="Skrede I."/>
            <person name="Drula E."/>
            <person name="Henrissat B."/>
            <person name="Morin E."/>
            <person name="Kohler A."/>
            <person name="Barry K."/>
            <person name="LaButti K."/>
            <person name="Morin E."/>
            <person name="Salamov A."/>
            <person name="Lipzen A."/>
            <person name="Mereny Z."/>
            <person name="Hegedus B."/>
            <person name="Baldrian P."/>
            <person name="Stursova M."/>
            <person name="Weitz H."/>
            <person name="Taylor A."/>
            <person name="Grigoriev I.V."/>
            <person name="Nagy L.G."/>
            <person name="Martin F."/>
            <person name="Kauserud H."/>
        </authorList>
    </citation>
    <scope>NUCLEOTIDE SEQUENCE</scope>
    <source>
        <strain evidence="5">CBHHK002</strain>
    </source>
</reference>
<keyword evidence="6" id="KW-1185">Reference proteome</keyword>
<dbReference type="Pfam" id="PF13600">
    <property type="entry name" value="DUF4140"/>
    <property type="match status" value="1"/>
</dbReference>
<feature type="domain" description="DUF4140" evidence="4">
    <location>
        <begin position="27"/>
        <end position="123"/>
    </location>
</feature>
<gene>
    <name evidence="5" type="ORF">DFH08DRAFT_894405</name>
</gene>
<dbReference type="PANTHER" id="PTHR31005:SF8">
    <property type="entry name" value="DUF4139 DOMAIN-CONTAINING PROTEIN"/>
    <property type="match status" value="1"/>
</dbReference>
<dbReference type="AlphaFoldDB" id="A0AAD6ZB35"/>
<comment type="caution">
    <text evidence="5">The sequence shown here is derived from an EMBL/GenBank/DDBJ whole genome shotgun (WGS) entry which is preliminary data.</text>
</comment>
<evidence type="ECO:0000256" key="2">
    <source>
        <dbReference type="SAM" id="MobiDB-lite"/>
    </source>
</evidence>
<keyword evidence="1" id="KW-0175">Coiled coil</keyword>
<accession>A0AAD6ZB35</accession>
<evidence type="ECO:0000256" key="1">
    <source>
        <dbReference type="SAM" id="Coils"/>
    </source>
</evidence>
<evidence type="ECO:0008006" key="7">
    <source>
        <dbReference type="Google" id="ProtNLM"/>
    </source>
</evidence>
<sequence>MTNADPPAFEPTSIELQSVADSKITSVSVYPTRAEVTRVYKFAVHTGQNQVYISGLPNVLEPESLRVEGRGAATIHDVTLSMEDERVPKSSAKLEELLTTREDRGDALARCEQALSSLRQYLGSLTVQNLPVTQLESVLHQYETTGTRLDARKKELTRELQRINAEIAAERAQIAIPPEHNRLRNKAAIGVFAQTPGNVEIALIYAVPHASWTAFYDIRVDMDTKESPVELIYKAAIKQNTGESWDNVPLQLETSTPTFGLGVPKLSPWNLDIYRPFPFAPTAPAAQVAPTRRSWYNPSVGRRSRSSSSASARCYRRRSRSRSPEVVVMKHEEAAVMSTGNVNATFRVPGLVTIPCDGAAHNFTIVELRPQAVMSWVAVPKREAKTHLTAHITNASEYTLLSGTANVYVDGSFIARSTVPSVSPQESFDCPLGLDPSIRITYPPVVKQLSQSGFYKKSATHGFTQRITVHNTKSVPVDGLRIVDQIPASRNAQVKVKLVQPVLPLGEGDAAGMGAAGAESNAGAETKGKKSASVSVSKGVVAQWDGGDDTERRVGWVCAVPAQGKINLTLEWTVTVSPADAHVVGL</sequence>
<evidence type="ECO:0000313" key="6">
    <source>
        <dbReference type="Proteomes" id="UP001218218"/>
    </source>
</evidence>
<proteinExistence type="predicted"/>
<evidence type="ECO:0000313" key="5">
    <source>
        <dbReference type="EMBL" id="KAJ7314997.1"/>
    </source>
</evidence>
<evidence type="ECO:0000259" key="3">
    <source>
        <dbReference type="Pfam" id="PF13598"/>
    </source>
</evidence>
<feature type="coiled-coil region" evidence="1">
    <location>
        <begin position="146"/>
        <end position="173"/>
    </location>
</feature>
<dbReference type="InterPro" id="IPR025554">
    <property type="entry name" value="DUF4140"/>
</dbReference>
<dbReference type="Pfam" id="PF13598">
    <property type="entry name" value="DUF4139"/>
    <property type="match status" value="1"/>
</dbReference>
<protein>
    <recommendedName>
        <fullName evidence="7">Mucoidy inhibitor A</fullName>
    </recommendedName>
</protein>
<dbReference type="EMBL" id="JARIHO010000064">
    <property type="protein sequence ID" value="KAJ7314997.1"/>
    <property type="molecule type" value="Genomic_DNA"/>
</dbReference>
<organism evidence="5 6">
    <name type="scientific">Mycena albidolilacea</name>
    <dbReference type="NCBI Taxonomy" id="1033008"/>
    <lineage>
        <taxon>Eukaryota</taxon>
        <taxon>Fungi</taxon>
        <taxon>Dikarya</taxon>
        <taxon>Basidiomycota</taxon>
        <taxon>Agaricomycotina</taxon>
        <taxon>Agaricomycetes</taxon>
        <taxon>Agaricomycetidae</taxon>
        <taxon>Agaricales</taxon>
        <taxon>Marasmiineae</taxon>
        <taxon>Mycenaceae</taxon>
        <taxon>Mycena</taxon>
    </lineage>
</organism>
<evidence type="ECO:0000259" key="4">
    <source>
        <dbReference type="Pfam" id="PF13600"/>
    </source>
</evidence>
<dbReference type="NCBIfam" id="TIGR02231">
    <property type="entry name" value="mucoidy inhibitor MuiA family protein"/>
    <property type="match status" value="1"/>
</dbReference>
<name>A0AAD6ZB35_9AGAR</name>
<dbReference type="Proteomes" id="UP001218218">
    <property type="component" value="Unassembled WGS sequence"/>
</dbReference>
<dbReference type="InterPro" id="IPR011935">
    <property type="entry name" value="CHP02231"/>
</dbReference>
<dbReference type="PANTHER" id="PTHR31005">
    <property type="entry name" value="DUF4139 DOMAIN-CONTAINING PROTEIN"/>
    <property type="match status" value="1"/>
</dbReference>
<feature type="region of interest" description="Disordered" evidence="2">
    <location>
        <begin position="296"/>
        <end position="318"/>
    </location>
</feature>
<dbReference type="InterPro" id="IPR037291">
    <property type="entry name" value="DUF4139"/>
</dbReference>
<feature type="domain" description="DUF4139" evidence="3">
    <location>
        <begin position="202"/>
        <end position="524"/>
    </location>
</feature>